<organism evidence="6 7">
    <name type="scientific">Thalassiosira oceanica</name>
    <name type="common">Marine diatom</name>
    <dbReference type="NCBI Taxonomy" id="159749"/>
    <lineage>
        <taxon>Eukaryota</taxon>
        <taxon>Sar</taxon>
        <taxon>Stramenopiles</taxon>
        <taxon>Ochrophyta</taxon>
        <taxon>Bacillariophyta</taxon>
        <taxon>Coscinodiscophyceae</taxon>
        <taxon>Thalassiosirophycidae</taxon>
        <taxon>Thalassiosirales</taxon>
        <taxon>Thalassiosiraceae</taxon>
        <taxon>Thalassiosira</taxon>
    </lineage>
</organism>
<evidence type="ECO:0000256" key="4">
    <source>
        <dbReference type="SAM" id="MobiDB-lite"/>
    </source>
</evidence>
<keyword evidence="2" id="KW-0223">Dioxygenase</keyword>
<dbReference type="InterPro" id="IPR027443">
    <property type="entry name" value="IPNS-like_sf"/>
</dbReference>
<dbReference type="AlphaFoldDB" id="K0SIU1"/>
<dbReference type="eggNOG" id="KOG3696">
    <property type="taxonomic scope" value="Eukaryota"/>
</dbReference>
<evidence type="ECO:0000256" key="1">
    <source>
        <dbReference type="ARBA" id="ARBA00007730"/>
    </source>
</evidence>
<evidence type="ECO:0000259" key="5">
    <source>
        <dbReference type="Pfam" id="PF05118"/>
    </source>
</evidence>
<dbReference type="Pfam" id="PF05118">
    <property type="entry name" value="Asp_Arg_Hydrox"/>
    <property type="match status" value="1"/>
</dbReference>
<dbReference type="OMA" id="RYILMMR"/>
<evidence type="ECO:0000256" key="2">
    <source>
        <dbReference type="ARBA" id="ARBA00022964"/>
    </source>
</evidence>
<comment type="similarity">
    <text evidence="1">Belongs to the aspartyl/asparaginyl beta-hydroxylase family.</text>
</comment>
<feature type="domain" description="Aspartyl/asparaginy/proline hydroxylase" evidence="5">
    <location>
        <begin position="191"/>
        <end position="320"/>
    </location>
</feature>
<dbReference type="InterPro" id="IPR051821">
    <property type="entry name" value="Asp/Asn_beta-hydroxylase"/>
</dbReference>
<evidence type="ECO:0000256" key="3">
    <source>
        <dbReference type="ARBA" id="ARBA00023002"/>
    </source>
</evidence>
<name>K0SIU1_THAOC</name>
<dbReference type="InterPro" id="IPR007803">
    <property type="entry name" value="Asp/Arg/Pro-Hydrxlase"/>
</dbReference>
<dbReference type="OrthoDB" id="438431at2759"/>
<dbReference type="PANTHER" id="PTHR46332">
    <property type="entry name" value="ASPARTATE BETA-HYDROXYLASE DOMAIN-CONTAINING PROTEIN 2"/>
    <property type="match status" value="1"/>
</dbReference>
<dbReference type="Proteomes" id="UP000266841">
    <property type="component" value="Unassembled WGS sequence"/>
</dbReference>
<proteinExistence type="inferred from homology"/>
<feature type="region of interest" description="Disordered" evidence="4">
    <location>
        <begin position="367"/>
        <end position="389"/>
    </location>
</feature>
<evidence type="ECO:0000313" key="6">
    <source>
        <dbReference type="EMBL" id="EJK66138.1"/>
    </source>
</evidence>
<evidence type="ECO:0000313" key="7">
    <source>
        <dbReference type="Proteomes" id="UP000266841"/>
    </source>
</evidence>
<keyword evidence="7" id="KW-1185">Reference proteome</keyword>
<dbReference type="GO" id="GO:0051213">
    <property type="term" value="F:dioxygenase activity"/>
    <property type="evidence" value="ECO:0007669"/>
    <property type="project" value="UniProtKB-KW"/>
</dbReference>
<keyword evidence="3" id="KW-0560">Oxidoreductase</keyword>
<comment type="caution">
    <text evidence="6">The sequence shown here is derived from an EMBL/GenBank/DDBJ whole genome shotgun (WGS) entry which is preliminary data.</text>
</comment>
<sequence length="389" mass="44014">MGPSLLLLHLPQPGRDVQGSCVHDIDDITAWTRWTRGLLVLLGLTSTCAFSPPPRQSSPCQRRKFDLRLSDIIEAESIIGQTATTTTQRPDVTQPLSPLTFAGQVERALLSKFEEDKIERVIASWRLLEKDYDHREFVGPQQSPPILDSEESRCWQHAPSFVPGLKALQWWDNVDDIGWAQSLKIHSKTFAMNAESYGEGWKTLVLLNRGQWDETNAKLFPRTSKAIQKSGVPAVEAFFASMKPNTSIKPHSDFTNFVLTSHLPLVVPENGNNKCRLSVGDESRQWMEGKVILFDTSILHDAINEADEMRYILMLRVWHPDLSGEEREALQFIYDVLELPELLSDDAGTRFMAEERARMAKEFPLKATGGFGASKSKRKKVKGKKRSRK</sequence>
<dbReference type="EMBL" id="AGNL01015242">
    <property type="protein sequence ID" value="EJK66138.1"/>
    <property type="molecule type" value="Genomic_DNA"/>
</dbReference>
<dbReference type="GO" id="GO:0016020">
    <property type="term" value="C:membrane"/>
    <property type="evidence" value="ECO:0007669"/>
    <property type="project" value="TreeGrafter"/>
</dbReference>
<dbReference type="PANTHER" id="PTHR46332:SF5">
    <property type="entry name" value="ASPARTATE BETA-HYDROXYLASE DOMAIN CONTAINING 2"/>
    <property type="match status" value="1"/>
</dbReference>
<dbReference type="SUPFAM" id="SSF51197">
    <property type="entry name" value="Clavaminate synthase-like"/>
    <property type="match status" value="1"/>
</dbReference>
<feature type="compositionally biased region" description="Basic residues" evidence="4">
    <location>
        <begin position="375"/>
        <end position="389"/>
    </location>
</feature>
<protein>
    <recommendedName>
        <fullName evidence="5">Aspartyl/asparaginy/proline hydroxylase domain-containing protein</fullName>
    </recommendedName>
</protein>
<accession>K0SIU1</accession>
<gene>
    <name evidence="6" type="ORF">THAOC_12955</name>
</gene>
<reference evidence="6 7" key="1">
    <citation type="journal article" date="2012" name="Genome Biol.">
        <title>Genome and low-iron response of an oceanic diatom adapted to chronic iron limitation.</title>
        <authorList>
            <person name="Lommer M."/>
            <person name="Specht M."/>
            <person name="Roy A.S."/>
            <person name="Kraemer L."/>
            <person name="Andreson R."/>
            <person name="Gutowska M.A."/>
            <person name="Wolf J."/>
            <person name="Bergner S.V."/>
            <person name="Schilhabel M.B."/>
            <person name="Klostermeier U.C."/>
            <person name="Beiko R.G."/>
            <person name="Rosenstiel P."/>
            <person name="Hippler M."/>
            <person name="Laroche J."/>
        </authorList>
    </citation>
    <scope>NUCLEOTIDE SEQUENCE [LARGE SCALE GENOMIC DNA]</scope>
    <source>
        <strain evidence="6 7">CCMP1005</strain>
    </source>
</reference>
<dbReference type="Gene3D" id="2.60.120.330">
    <property type="entry name" value="B-lactam Antibiotic, Isopenicillin N Synthase, Chain"/>
    <property type="match status" value="1"/>
</dbReference>